<gene>
    <name evidence="3" type="ORF">SAMN05421637_2577</name>
</gene>
<name>A0A1H7AM21_9MICO</name>
<dbReference type="CDD" id="cd00143">
    <property type="entry name" value="PP2Cc"/>
    <property type="match status" value="1"/>
</dbReference>
<evidence type="ECO:0000313" key="4">
    <source>
        <dbReference type="Proteomes" id="UP000183315"/>
    </source>
</evidence>
<dbReference type="Gene3D" id="3.60.40.10">
    <property type="entry name" value="PPM-type phosphatase domain"/>
    <property type="match status" value="1"/>
</dbReference>
<feature type="region of interest" description="Disordered" evidence="1">
    <location>
        <begin position="243"/>
        <end position="273"/>
    </location>
</feature>
<sequence length="273" mass="28045">MTAGGAPEVSGGGATAVGGRARNEDAFVAEAPVYLVADGMGGHVAGAEASAAAMAAFQPLVGAVAVTPHDVDRAHLEARRLVARLQLEVGAASGTTLTGAVAVMHDGSPWWMVINVGDSRTYALDGGVLHQVSRDHSHVQDLIDAGRITVEESLVHPDRNILTRAIGDEIPEMDAWLVPQVPGRRLIVASDGLMKEVEDGEIGELAALIGDAGSAAAALVELAVGRGARDNVTVVVADAGSTTAEDASPAPWPVWGAIEHEDTTPSTRRRGEA</sequence>
<dbReference type="PANTHER" id="PTHR47992">
    <property type="entry name" value="PROTEIN PHOSPHATASE"/>
    <property type="match status" value="1"/>
</dbReference>
<evidence type="ECO:0000313" key="3">
    <source>
        <dbReference type="EMBL" id="SEJ65966.1"/>
    </source>
</evidence>
<feature type="domain" description="PPM-type phosphatase" evidence="2">
    <location>
        <begin position="10"/>
        <end position="239"/>
    </location>
</feature>
<dbReference type="InterPro" id="IPR036457">
    <property type="entry name" value="PPM-type-like_dom_sf"/>
</dbReference>
<dbReference type="SMART" id="SM00331">
    <property type="entry name" value="PP2C_SIG"/>
    <property type="match status" value="1"/>
</dbReference>
<dbReference type="InterPro" id="IPR001932">
    <property type="entry name" value="PPM-type_phosphatase-like_dom"/>
</dbReference>
<dbReference type="eggNOG" id="COG0631">
    <property type="taxonomic scope" value="Bacteria"/>
</dbReference>
<proteinExistence type="predicted"/>
<dbReference type="InterPro" id="IPR015655">
    <property type="entry name" value="PP2C"/>
</dbReference>
<evidence type="ECO:0000256" key="1">
    <source>
        <dbReference type="SAM" id="MobiDB-lite"/>
    </source>
</evidence>
<accession>A0A1H7AM21</accession>
<organism evidence="3 4">
    <name type="scientific">Demequina mangrovi</name>
    <dbReference type="NCBI Taxonomy" id="1043493"/>
    <lineage>
        <taxon>Bacteria</taxon>
        <taxon>Bacillati</taxon>
        <taxon>Actinomycetota</taxon>
        <taxon>Actinomycetes</taxon>
        <taxon>Micrococcales</taxon>
        <taxon>Demequinaceae</taxon>
        <taxon>Demequina</taxon>
    </lineage>
</organism>
<feature type="compositionally biased region" description="Basic and acidic residues" evidence="1">
    <location>
        <begin position="258"/>
        <end position="273"/>
    </location>
</feature>
<dbReference type="EMBL" id="FNZI01000007">
    <property type="protein sequence ID" value="SEJ65966.1"/>
    <property type="molecule type" value="Genomic_DNA"/>
</dbReference>
<dbReference type="SUPFAM" id="SSF81606">
    <property type="entry name" value="PP2C-like"/>
    <property type="match status" value="1"/>
</dbReference>
<keyword evidence="4" id="KW-1185">Reference proteome</keyword>
<dbReference type="SMART" id="SM00332">
    <property type="entry name" value="PP2Cc"/>
    <property type="match status" value="1"/>
</dbReference>
<dbReference type="OrthoDB" id="9801841at2"/>
<protein>
    <submittedName>
        <fullName evidence="3">Protein phosphatase</fullName>
    </submittedName>
</protein>
<dbReference type="STRING" id="1043493.SAMN05421637_2577"/>
<dbReference type="RefSeq" id="WP_042215529.1">
    <property type="nucleotide sequence ID" value="NZ_BBLU01000011.1"/>
</dbReference>
<dbReference type="AlphaFoldDB" id="A0A1H7AM21"/>
<dbReference type="PROSITE" id="PS51746">
    <property type="entry name" value="PPM_2"/>
    <property type="match status" value="1"/>
</dbReference>
<dbReference type="GO" id="GO:0004722">
    <property type="term" value="F:protein serine/threonine phosphatase activity"/>
    <property type="evidence" value="ECO:0007669"/>
    <property type="project" value="InterPro"/>
</dbReference>
<reference evidence="4" key="1">
    <citation type="submission" date="2016-10" db="EMBL/GenBank/DDBJ databases">
        <authorList>
            <person name="Varghese N."/>
        </authorList>
    </citation>
    <scope>NUCLEOTIDE SEQUENCE [LARGE SCALE GENOMIC DNA]</scope>
    <source>
        <strain evidence="4">DSM 24868</strain>
    </source>
</reference>
<dbReference type="Proteomes" id="UP000183315">
    <property type="component" value="Unassembled WGS sequence"/>
</dbReference>
<evidence type="ECO:0000259" key="2">
    <source>
        <dbReference type="PROSITE" id="PS51746"/>
    </source>
</evidence>